<comment type="caution">
    <text evidence="3">The sequence shown here is derived from an EMBL/GenBank/DDBJ whole genome shotgun (WGS) entry which is preliminary data.</text>
</comment>
<dbReference type="Proteomes" id="UP000192342">
    <property type="component" value="Unassembled WGS sequence"/>
</dbReference>
<feature type="chain" id="PRO_5013050441" description="Uncharacterized protein TP-0789 domain-containing protein" evidence="1">
    <location>
        <begin position="20"/>
        <end position="266"/>
    </location>
</feature>
<evidence type="ECO:0000313" key="3">
    <source>
        <dbReference type="EMBL" id="ORE89070.1"/>
    </source>
</evidence>
<proteinExistence type="predicted"/>
<name>A0A1Y1SI46_9GAMM</name>
<keyword evidence="4" id="KW-1185">Reference proteome</keyword>
<reference evidence="3 4" key="1">
    <citation type="submission" date="2013-04" db="EMBL/GenBank/DDBJ databases">
        <title>Oceanococcus atlanticus 22II-S10r2 Genome Sequencing.</title>
        <authorList>
            <person name="Lai Q."/>
            <person name="Li G."/>
            <person name="Shao Z."/>
        </authorList>
    </citation>
    <scope>NUCLEOTIDE SEQUENCE [LARGE SCALE GENOMIC DNA]</scope>
    <source>
        <strain evidence="3 4">22II-S10r2</strain>
    </source>
</reference>
<organism evidence="3 4">
    <name type="scientific">Oceanococcus atlanticus</name>
    <dbReference type="NCBI Taxonomy" id="1317117"/>
    <lineage>
        <taxon>Bacteria</taxon>
        <taxon>Pseudomonadati</taxon>
        <taxon>Pseudomonadota</taxon>
        <taxon>Gammaproteobacteria</taxon>
        <taxon>Chromatiales</taxon>
        <taxon>Oceanococcaceae</taxon>
        <taxon>Oceanococcus</taxon>
    </lineage>
</organism>
<keyword evidence="1" id="KW-0732">Signal</keyword>
<dbReference type="STRING" id="1317117.ATO7_04305"/>
<dbReference type="Pfam" id="PF17131">
    <property type="entry name" value="LolA_like"/>
    <property type="match status" value="1"/>
</dbReference>
<protein>
    <recommendedName>
        <fullName evidence="2">Uncharacterized protein TP-0789 domain-containing protein</fullName>
    </recommendedName>
</protein>
<dbReference type="EMBL" id="AQQV01000001">
    <property type="protein sequence ID" value="ORE89070.1"/>
    <property type="molecule type" value="Genomic_DNA"/>
</dbReference>
<dbReference type="OrthoDB" id="5937151at2"/>
<accession>A0A1Y1SI46</accession>
<gene>
    <name evidence="3" type="ORF">ATO7_04305</name>
</gene>
<feature type="domain" description="Uncharacterized protein TP-0789" evidence="2">
    <location>
        <begin position="75"/>
        <end position="254"/>
    </location>
</feature>
<evidence type="ECO:0000259" key="2">
    <source>
        <dbReference type="Pfam" id="PF17131"/>
    </source>
</evidence>
<dbReference type="InterPro" id="IPR033399">
    <property type="entry name" value="TP_0789-like"/>
</dbReference>
<evidence type="ECO:0000313" key="4">
    <source>
        <dbReference type="Proteomes" id="UP000192342"/>
    </source>
</evidence>
<dbReference type="AlphaFoldDB" id="A0A1Y1SI46"/>
<sequence length="266" mass="28973">MRRVLVAALATLGATPLQAQTDEVQTLRECAARNVPAHSFVQAAEFEVMQDGAAQRRIGAALAGMRDADGINLNIVVSAPNDVAGTAVLLRQNDAGREDMRMYLPALQRVRPITGGMANQGILGTDFSYRDIRDIYGALREGQAMVLGTGKIAGKDTQRMELIPAAEQESPYQRMVVDLDASSCVVLAVDFESPGRGVTKRLLGDVDSVTNIGERRLLLRYTMDDLDKGSQTVLKLGLPEYDEDIRSLAFHPSSFYRYRNSAAAPE</sequence>
<dbReference type="CDD" id="cd16329">
    <property type="entry name" value="LolA_like"/>
    <property type="match status" value="1"/>
</dbReference>
<evidence type="ECO:0000256" key="1">
    <source>
        <dbReference type="SAM" id="SignalP"/>
    </source>
</evidence>
<dbReference type="RefSeq" id="WP_083559863.1">
    <property type="nucleotide sequence ID" value="NZ_AQQV01000001.1"/>
</dbReference>
<dbReference type="Gene3D" id="2.50.20.10">
    <property type="entry name" value="Lipoprotein localisation LolA/LolB/LppX"/>
    <property type="match status" value="1"/>
</dbReference>
<feature type="signal peptide" evidence="1">
    <location>
        <begin position="1"/>
        <end position="19"/>
    </location>
</feature>